<keyword evidence="4" id="KW-1185">Reference proteome</keyword>
<keyword evidence="1" id="KW-0812">Transmembrane</keyword>
<accession>A0ABT1EG26</accession>
<organism evidence="3 4">
    <name type="scientific">Ohessyouella blattaphilus</name>
    <dbReference type="NCBI Taxonomy" id="2949333"/>
    <lineage>
        <taxon>Bacteria</taxon>
        <taxon>Bacillati</taxon>
        <taxon>Bacillota</taxon>
        <taxon>Clostridia</taxon>
        <taxon>Lachnospirales</taxon>
        <taxon>Lachnospiraceae</taxon>
        <taxon>Ohessyouella</taxon>
    </lineage>
</organism>
<dbReference type="PANTHER" id="PTHR14969:SF13">
    <property type="entry name" value="AT30094P"/>
    <property type="match status" value="1"/>
</dbReference>
<feature type="transmembrane region" description="Helical" evidence="1">
    <location>
        <begin position="145"/>
        <end position="163"/>
    </location>
</feature>
<feature type="transmembrane region" description="Helical" evidence="1">
    <location>
        <begin position="21"/>
        <end position="40"/>
    </location>
</feature>
<evidence type="ECO:0000313" key="3">
    <source>
        <dbReference type="EMBL" id="MCP1108717.1"/>
    </source>
</evidence>
<evidence type="ECO:0000313" key="4">
    <source>
        <dbReference type="Proteomes" id="UP001523565"/>
    </source>
</evidence>
<dbReference type="Gene3D" id="1.20.144.10">
    <property type="entry name" value="Phosphatidic acid phosphatase type 2/haloperoxidase"/>
    <property type="match status" value="1"/>
</dbReference>
<dbReference type="InterPro" id="IPR000326">
    <property type="entry name" value="PAP2/HPO"/>
</dbReference>
<comment type="caution">
    <text evidence="3">The sequence shown here is derived from an EMBL/GenBank/DDBJ whole genome shotgun (WGS) entry which is preliminary data.</text>
</comment>
<keyword evidence="1" id="KW-0472">Membrane</keyword>
<dbReference type="EMBL" id="JAMZFV010000001">
    <property type="protein sequence ID" value="MCP1108717.1"/>
    <property type="molecule type" value="Genomic_DNA"/>
</dbReference>
<dbReference type="RefSeq" id="WP_262067625.1">
    <property type="nucleotide sequence ID" value="NZ_JAMXOC010000001.1"/>
</dbReference>
<gene>
    <name evidence="3" type="ORF">NK118_00430</name>
</gene>
<reference evidence="3 4" key="1">
    <citation type="journal article" date="2022" name="Genome Biol. Evol.">
        <title>Host diet, physiology and behaviors set the stage for Lachnospiraceae cladogenesis.</title>
        <authorList>
            <person name="Vera-Ponce De Leon A."/>
            <person name="Schneider M."/>
            <person name="Jahnes B.C."/>
            <person name="Sadowski V."/>
            <person name="Camuy-Velez L.A."/>
            <person name="Duan J."/>
            <person name="Sabree Z.L."/>
        </authorList>
    </citation>
    <scope>NUCLEOTIDE SEQUENCE [LARGE SCALE GENOMIC DNA]</scope>
    <source>
        <strain evidence="3 4">PAL227</strain>
    </source>
</reference>
<feature type="transmembrane region" description="Helical" evidence="1">
    <location>
        <begin position="118"/>
        <end position="139"/>
    </location>
</feature>
<feature type="transmembrane region" description="Helical" evidence="1">
    <location>
        <begin position="201"/>
        <end position="223"/>
    </location>
</feature>
<dbReference type="CDD" id="cd03392">
    <property type="entry name" value="PAP2_like_2"/>
    <property type="match status" value="1"/>
</dbReference>
<evidence type="ECO:0000256" key="1">
    <source>
        <dbReference type="SAM" id="Phobius"/>
    </source>
</evidence>
<dbReference type="InterPro" id="IPR036938">
    <property type="entry name" value="PAP2/HPO_sf"/>
</dbReference>
<dbReference type="SMART" id="SM00014">
    <property type="entry name" value="acidPPc"/>
    <property type="match status" value="1"/>
</dbReference>
<evidence type="ECO:0000259" key="2">
    <source>
        <dbReference type="SMART" id="SM00014"/>
    </source>
</evidence>
<feature type="transmembrane region" description="Helical" evidence="1">
    <location>
        <begin position="244"/>
        <end position="261"/>
    </location>
</feature>
<dbReference type="Proteomes" id="UP001523565">
    <property type="component" value="Unassembled WGS sequence"/>
</dbReference>
<keyword evidence="1" id="KW-1133">Transmembrane helix</keyword>
<dbReference type="PANTHER" id="PTHR14969">
    <property type="entry name" value="SPHINGOSINE-1-PHOSPHATE PHOSPHOHYDROLASE"/>
    <property type="match status" value="1"/>
</dbReference>
<feature type="transmembrane region" description="Helical" evidence="1">
    <location>
        <begin position="267"/>
        <end position="292"/>
    </location>
</feature>
<sequence>MNFLQTLEKIRIPILDVLMQGITFFGEELVIICVVCTLYWCVNKRFAYLLALNYFVAGLFVQTLKITFRIPRPWILDPNFKAVESALPGATGYSFPSGHTQGATSLYTNLALKTQKRWLKIVFSCAFLLVGFSRMYLGVHTPKDVLVSMTLSLVVAFIIWYKRYTLLKYKHTKKVALGLFILSLGVLIYASILATRPGLDLTIALDAFKAAGAGTGFALGWYLERTKLKFSTRCPKLSLQGLKLGVGLLTTALLKVVLGLLPKGNPAFVFSAYFVLILWIIFFYPFIFKFYLNKRKHS</sequence>
<feature type="transmembrane region" description="Helical" evidence="1">
    <location>
        <begin position="175"/>
        <end position="195"/>
    </location>
</feature>
<dbReference type="Pfam" id="PF01569">
    <property type="entry name" value="PAP2"/>
    <property type="match status" value="1"/>
</dbReference>
<dbReference type="SUPFAM" id="SSF48317">
    <property type="entry name" value="Acid phosphatase/Vanadium-dependent haloperoxidase"/>
    <property type="match status" value="1"/>
</dbReference>
<proteinExistence type="predicted"/>
<protein>
    <submittedName>
        <fullName evidence="3">Phosphatase PAP2 family protein</fullName>
    </submittedName>
</protein>
<name>A0ABT1EG26_9FIRM</name>
<feature type="domain" description="Phosphatidic acid phosphatase type 2/haloperoxidase" evidence="2">
    <location>
        <begin position="47"/>
        <end position="160"/>
    </location>
</feature>